<accession>A0A1M6VUL4</accession>
<dbReference type="AlphaFoldDB" id="A0A1M6VUL4"/>
<sequence>MGRKFVIGNRLKDEWISVLDTDKKILEFSSHLANAQEYLQEEDAQINLAEIQKTGYFSDLQIYLKRDNKAYKIDERDSLM</sequence>
<evidence type="ECO:0000313" key="1">
    <source>
        <dbReference type="EMBL" id="SHK85111.1"/>
    </source>
</evidence>
<organism evidence="1 2">
    <name type="scientific">Xylanibacter ruminicola</name>
    <name type="common">Prevotella ruminicola</name>
    <dbReference type="NCBI Taxonomy" id="839"/>
    <lineage>
        <taxon>Bacteria</taxon>
        <taxon>Pseudomonadati</taxon>
        <taxon>Bacteroidota</taxon>
        <taxon>Bacteroidia</taxon>
        <taxon>Bacteroidales</taxon>
        <taxon>Prevotellaceae</taxon>
        <taxon>Xylanibacter</taxon>
    </lineage>
</organism>
<dbReference type="OrthoDB" id="1072896at2"/>
<dbReference type="EMBL" id="FRBD01000014">
    <property type="protein sequence ID" value="SHK85111.1"/>
    <property type="molecule type" value="Genomic_DNA"/>
</dbReference>
<proteinExistence type="predicted"/>
<gene>
    <name evidence="1" type="ORF">SAMN05216463_11424</name>
</gene>
<reference evidence="1 2" key="1">
    <citation type="submission" date="2016-11" db="EMBL/GenBank/DDBJ databases">
        <authorList>
            <person name="Jaros S."/>
            <person name="Januszkiewicz K."/>
            <person name="Wedrychowicz H."/>
        </authorList>
    </citation>
    <scope>NUCLEOTIDE SEQUENCE [LARGE SCALE GENOMIC DNA]</scope>
    <source>
        <strain evidence="1 2">KHT3</strain>
    </source>
</reference>
<dbReference type="RefSeq" id="WP_139261549.1">
    <property type="nucleotide sequence ID" value="NZ_FRBD01000014.1"/>
</dbReference>
<name>A0A1M6VUL4_XYLRU</name>
<protein>
    <submittedName>
        <fullName evidence="1">Uncharacterized protein</fullName>
    </submittedName>
</protein>
<evidence type="ECO:0000313" key="2">
    <source>
        <dbReference type="Proteomes" id="UP000184130"/>
    </source>
</evidence>
<dbReference type="Proteomes" id="UP000184130">
    <property type="component" value="Unassembled WGS sequence"/>
</dbReference>